<organism evidence="2 3">
    <name type="scientific">Anopheles christyi</name>
    <dbReference type="NCBI Taxonomy" id="43041"/>
    <lineage>
        <taxon>Eukaryota</taxon>
        <taxon>Metazoa</taxon>
        <taxon>Ecdysozoa</taxon>
        <taxon>Arthropoda</taxon>
        <taxon>Hexapoda</taxon>
        <taxon>Insecta</taxon>
        <taxon>Pterygota</taxon>
        <taxon>Neoptera</taxon>
        <taxon>Endopterygota</taxon>
        <taxon>Diptera</taxon>
        <taxon>Nematocera</taxon>
        <taxon>Culicoidea</taxon>
        <taxon>Culicidae</taxon>
        <taxon>Anophelinae</taxon>
        <taxon>Anopheles</taxon>
    </lineage>
</organism>
<sequence length="264" mass="30349">MSRNRFEALLSNLHFAKNEAIEDNGRLRKVLPLVEKLTATYQKVFSPGADIVIDETMVPWRGRLVFRHYELAQKNLNCKTHVVGTVRYNKNNMPAEVMSHPLKKGEMVAKEDQNGIVVLKWRDVRDVRTLSTKHEPVMVPTTDSKSKARASKLKPLAVMAYNIGKSGIDRSDQMVSYATNIRKSIKWYRKLALHLLLGTSVVNAHIVFQKATNIKIHIRTFREMLVKVWLEEDNSTPVQNKAKKPRKTIHHLEVRNNQQGNPVR</sequence>
<dbReference type="PANTHER" id="PTHR46599">
    <property type="entry name" value="PIGGYBAC TRANSPOSABLE ELEMENT-DERIVED PROTEIN 4"/>
    <property type="match status" value="1"/>
</dbReference>
<evidence type="ECO:0000313" key="2">
    <source>
        <dbReference type="EnsemblMetazoa" id="ACHR007957-PA"/>
    </source>
</evidence>
<name>A0A182KB20_9DIPT</name>
<dbReference type="Pfam" id="PF13843">
    <property type="entry name" value="DDE_Tnp_1_7"/>
    <property type="match status" value="1"/>
</dbReference>
<feature type="domain" description="PiggyBac transposable element-derived protein" evidence="1">
    <location>
        <begin position="69"/>
        <end position="205"/>
    </location>
</feature>
<evidence type="ECO:0000313" key="3">
    <source>
        <dbReference type="Proteomes" id="UP000075881"/>
    </source>
</evidence>
<accession>A0A182KB20</accession>
<dbReference type="Proteomes" id="UP000075881">
    <property type="component" value="Unassembled WGS sequence"/>
</dbReference>
<dbReference type="InterPro" id="IPR029526">
    <property type="entry name" value="PGBD"/>
</dbReference>
<dbReference type="EnsemblMetazoa" id="ACHR007957-RA">
    <property type="protein sequence ID" value="ACHR007957-PA"/>
    <property type="gene ID" value="ACHR007957"/>
</dbReference>
<dbReference type="PANTHER" id="PTHR46599:SF3">
    <property type="entry name" value="PIGGYBAC TRANSPOSABLE ELEMENT-DERIVED PROTEIN 4"/>
    <property type="match status" value="1"/>
</dbReference>
<proteinExistence type="predicted"/>
<dbReference type="VEuPathDB" id="VectorBase:ACHR007957"/>
<reference evidence="2" key="2">
    <citation type="submission" date="2020-05" db="UniProtKB">
        <authorList>
            <consortium name="EnsemblMetazoa"/>
        </authorList>
    </citation>
    <scope>IDENTIFICATION</scope>
    <source>
        <strain evidence="2">ACHKN1017</strain>
    </source>
</reference>
<protein>
    <submittedName>
        <fullName evidence="2">DDE_Tnp_1_7 domain-containing protein</fullName>
    </submittedName>
</protein>
<evidence type="ECO:0000259" key="1">
    <source>
        <dbReference type="Pfam" id="PF13843"/>
    </source>
</evidence>
<keyword evidence="3" id="KW-1185">Reference proteome</keyword>
<reference evidence="3" key="1">
    <citation type="submission" date="2013-03" db="EMBL/GenBank/DDBJ databases">
        <title>The Genome Sequence of Anopheles christyi ACHKN1017.</title>
        <authorList>
            <consortium name="The Broad Institute Genomics Platform"/>
            <person name="Neafsey D.E."/>
            <person name="Besansky N."/>
            <person name="Walker B."/>
            <person name="Young S.K."/>
            <person name="Zeng Q."/>
            <person name="Gargeya S."/>
            <person name="Fitzgerald M."/>
            <person name="Haas B."/>
            <person name="Abouelleil A."/>
            <person name="Allen A.W."/>
            <person name="Alvarado L."/>
            <person name="Arachchi H.M."/>
            <person name="Berlin A.M."/>
            <person name="Chapman S.B."/>
            <person name="Gainer-Dewar J."/>
            <person name="Goldberg J."/>
            <person name="Griggs A."/>
            <person name="Gujja S."/>
            <person name="Hansen M."/>
            <person name="Howarth C."/>
            <person name="Imamovic A."/>
            <person name="Ireland A."/>
            <person name="Larimer J."/>
            <person name="McCowan C."/>
            <person name="Murphy C."/>
            <person name="Pearson M."/>
            <person name="Poon T.W."/>
            <person name="Priest M."/>
            <person name="Roberts A."/>
            <person name="Saif S."/>
            <person name="Shea T."/>
            <person name="Sisk P."/>
            <person name="Sykes S."/>
            <person name="Wortman J."/>
            <person name="Nusbaum C."/>
            <person name="Birren B."/>
        </authorList>
    </citation>
    <scope>NUCLEOTIDE SEQUENCE [LARGE SCALE GENOMIC DNA]</scope>
    <source>
        <strain evidence="3">ACHKN1017</strain>
    </source>
</reference>
<dbReference type="AlphaFoldDB" id="A0A182KB20"/>